<reference evidence="2 3" key="1">
    <citation type="submission" date="2017-04" db="EMBL/GenBank/DDBJ databases">
        <authorList>
            <person name="Afonso C.L."/>
            <person name="Miller P.J."/>
            <person name="Scott M.A."/>
            <person name="Spackman E."/>
            <person name="Goraichik I."/>
            <person name="Dimitrov K.M."/>
            <person name="Suarez D.L."/>
            <person name="Swayne D.E."/>
        </authorList>
    </citation>
    <scope>NUCLEOTIDE SEQUENCE [LARGE SCALE GENOMIC DNA]</scope>
    <source>
        <strain evidence="2 3">USBA 355</strain>
    </source>
</reference>
<evidence type="ECO:0000313" key="3">
    <source>
        <dbReference type="Proteomes" id="UP000192917"/>
    </source>
</evidence>
<dbReference type="RefSeq" id="WP_143596385.1">
    <property type="nucleotide sequence ID" value="NZ_FWZX01000040.1"/>
</dbReference>
<dbReference type="EMBL" id="FWZX01000040">
    <property type="protein sequence ID" value="SMF79449.1"/>
    <property type="molecule type" value="Genomic_DNA"/>
</dbReference>
<dbReference type="STRING" id="560819.SAMN05428998_1403"/>
<dbReference type="AlphaFoldDB" id="A0A1Y6CV63"/>
<feature type="signal peptide" evidence="1">
    <location>
        <begin position="1"/>
        <end position="19"/>
    </location>
</feature>
<accession>A0A1Y6CV63</accession>
<gene>
    <name evidence="2" type="ORF">SAMN05428998_1403</name>
</gene>
<name>A0A1Y6CV63_9PROT</name>
<dbReference type="Proteomes" id="UP000192917">
    <property type="component" value="Unassembled WGS sequence"/>
</dbReference>
<feature type="chain" id="PRO_5013277842" evidence="1">
    <location>
        <begin position="20"/>
        <end position="188"/>
    </location>
</feature>
<evidence type="ECO:0000313" key="2">
    <source>
        <dbReference type="EMBL" id="SMF79449.1"/>
    </source>
</evidence>
<evidence type="ECO:0000256" key="1">
    <source>
        <dbReference type="SAM" id="SignalP"/>
    </source>
</evidence>
<protein>
    <submittedName>
        <fullName evidence="2">Uncharacterized protein</fullName>
    </submittedName>
</protein>
<proteinExistence type="predicted"/>
<keyword evidence="1" id="KW-0732">Signal</keyword>
<organism evidence="2 3">
    <name type="scientific">Tistlia consotensis USBA 355</name>
    <dbReference type="NCBI Taxonomy" id="560819"/>
    <lineage>
        <taxon>Bacteria</taxon>
        <taxon>Pseudomonadati</taxon>
        <taxon>Pseudomonadota</taxon>
        <taxon>Alphaproteobacteria</taxon>
        <taxon>Rhodospirillales</taxon>
        <taxon>Rhodovibrionaceae</taxon>
        <taxon>Tistlia</taxon>
    </lineage>
</organism>
<sequence length="188" mass="20813">MRYLLFGLTMALLPSVALASDDVPASLIAKLKADLEKPVTVIMLRAQNEQHAKVTQAEIDTLDKKWRAEREQQEQPLIAQLMGNPMTSYVTRLAARSDGVIAEVFVMDDKGLNVGQSSVTSDYWQGDEAKYQKTYAVGPDAVFVDEIEVDKATGRRRRQVSFTLTDPATGEKLGAAAIDINLDEIKRQ</sequence>
<keyword evidence="3" id="KW-1185">Reference proteome</keyword>